<dbReference type="InterPro" id="IPR029061">
    <property type="entry name" value="THDP-binding"/>
</dbReference>
<dbReference type="InterPro" id="IPR045229">
    <property type="entry name" value="TPP_enz"/>
</dbReference>
<proteinExistence type="inferred from homology"/>
<evidence type="ECO:0000256" key="1">
    <source>
        <dbReference type="ARBA" id="ARBA00007812"/>
    </source>
</evidence>
<dbReference type="GO" id="GO:0003984">
    <property type="term" value="F:acetolactate synthase activity"/>
    <property type="evidence" value="ECO:0007669"/>
    <property type="project" value="TreeGrafter"/>
</dbReference>
<evidence type="ECO:0000259" key="6">
    <source>
        <dbReference type="Pfam" id="PF02776"/>
    </source>
</evidence>
<dbReference type="GO" id="GO:0050660">
    <property type="term" value="F:flavin adenine dinucleotide binding"/>
    <property type="evidence" value="ECO:0007669"/>
    <property type="project" value="TreeGrafter"/>
</dbReference>
<feature type="domain" description="Thiamine pyrophosphate enzyme central" evidence="4">
    <location>
        <begin position="191"/>
        <end position="325"/>
    </location>
</feature>
<dbReference type="InterPro" id="IPR012001">
    <property type="entry name" value="Thiamin_PyroP_enz_TPP-bd_dom"/>
</dbReference>
<evidence type="ECO:0000313" key="7">
    <source>
        <dbReference type="EMBL" id="CAA9582758.1"/>
    </source>
</evidence>
<dbReference type="InterPro" id="IPR029035">
    <property type="entry name" value="DHS-like_NAD/FAD-binding_dom"/>
</dbReference>
<dbReference type="GO" id="GO:0005948">
    <property type="term" value="C:acetolactate synthase complex"/>
    <property type="evidence" value="ECO:0007669"/>
    <property type="project" value="TreeGrafter"/>
</dbReference>
<dbReference type="SUPFAM" id="SSF52518">
    <property type="entry name" value="Thiamin diphosphate-binding fold (THDP-binding)"/>
    <property type="match status" value="2"/>
</dbReference>
<dbReference type="Gene3D" id="3.40.50.970">
    <property type="match status" value="2"/>
</dbReference>
<keyword evidence="2 3" id="KW-0786">Thiamine pyrophosphate</keyword>
<feature type="domain" description="Thiamine pyrophosphate enzyme N-terminal TPP-binding" evidence="6">
    <location>
        <begin position="7"/>
        <end position="116"/>
    </location>
</feature>
<dbReference type="AlphaFoldDB" id="A0A6J4VMM0"/>
<protein>
    <submittedName>
        <fullName evidence="7">Thiamine pyrophosphate-requiring enzymes</fullName>
    </submittedName>
</protein>
<dbReference type="GO" id="GO:0000287">
    <property type="term" value="F:magnesium ion binding"/>
    <property type="evidence" value="ECO:0007669"/>
    <property type="project" value="InterPro"/>
</dbReference>
<dbReference type="InterPro" id="IPR012000">
    <property type="entry name" value="Thiamin_PyroP_enz_cen_dom"/>
</dbReference>
<dbReference type="CDD" id="cd07035">
    <property type="entry name" value="TPP_PYR_POX_like"/>
    <property type="match status" value="1"/>
</dbReference>
<evidence type="ECO:0000259" key="4">
    <source>
        <dbReference type="Pfam" id="PF00205"/>
    </source>
</evidence>
<dbReference type="InterPro" id="IPR011766">
    <property type="entry name" value="TPP_enzyme_TPP-bd"/>
</dbReference>
<dbReference type="GO" id="GO:0009099">
    <property type="term" value="P:L-valine biosynthetic process"/>
    <property type="evidence" value="ECO:0007669"/>
    <property type="project" value="TreeGrafter"/>
</dbReference>
<dbReference type="GO" id="GO:0009097">
    <property type="term" value="P:isoleucine biosynthetic process"/>
    <property type="evidence" value="ECO:0007669"/>
    <property type="project" value="TreeGrafter"/>
</dbReference>
<comment type="similarity">
    <text evidence="1 3">Belongs to the TPP enzyme family.</text>
</comment>
<dbReference type="Pfam" id="PF02776">
    <property type="entry name" value="TPP_enzyme_N"/>
    <property type="match status" value="1"/>
</dbReference>
<dbReference type="Gene3D" id="3.40.50.1220">
    <property type="entry name" value="TPP-binding domain"/>
    <property type="match status" value="1"/>
</dbReference>
<dbReference type="PANTHER" id="PTHR18968">
    <property type="entry name" value="THIAMINE PYROPHOSPHATE ENZYMES"/>
    <property type="match status" value="1"/>
</dbReference>
<dbReference type="FunFam" id="3.40.50.970:FF:000007">
    <property type="entry name" value="Acetolactate synthase"/>
    <property type="match status" value="1"/>
</dbReference>
<dbReference type="CDD" id="cd00568">
    <property type="entry name" value="TPP_enzymes"/>
    <property type="match status" value="1"/>
</dbReference>
<organism evidence="7">
    <name type="scientific">uncultured Thermomicrobiales bacterium</name>
    <dbReference type="NCBI Taxonomy" id="1645740"/>
    <lineage>
        <taxon>Bacteria</taxon>
        <taxon>Pseudomonadati</taxon>
        <taxon>Thermomicrobiota</taxon>
        <taxon>Thermomicrobia</taxon>
        <taxon>Thermomicrobiales</taxon>
        <taxon>environmental samples</taxon>
    </lineage>
</organism>
<name>A0A6J4VMM0_9BACT</name>
<evidence type="ECO:0000256" key="2">
    <source>
        <dbReference type="ARBA" id="ARBA00023052"/>
    </source>
</evidence>
<dbReference type="SUPFAM" id="SSF52467">
    <property type="entry name" value="DHS-like NAD/FAD-binding domain"/>
    <property type="match status" value="1"/>
</dbReference>
<gene>
    <name evidence="7" type="ORF">AVDCRST_MAG59-5012</name>
</gene>
<dbReference type="Pfam" id="PF02775">
    <property type="entry name" value="TPP_enzyme_C"/>
    <property type="match status" value="1"/>
</dbReference>
<reference evidence="7" key="1">
    <citation type="submission" date="2020-02" db="EMBL/GenBank/DDBJ databases">
        <authorList>
            <person name="Meier V. D."/>
        </authorList>
    </citation>
    <scope>NUCLEOTIDE SEQUENCE</scope>
    <source>
        <strain evidence="7">AVDCRST_MAG59</strain>
    </source>
</reference>
<accession>A0A6J4VMM0</accession>
<evidence type="ECO:0000256" key="3">
    <source>
        <dbReference type="RuleBase" id="RU362132"/>
    </source>
</evidence>
<dbReference type="NCBIfam" id="NF006052">
    <property type="entry name" value="PRK08199.1"/>
    <property type="match status" value="1"/>
</dbReference>
<sequence length="553" mass="57577">MAGIRAGVAAARVLRERGVRYAFSVPGESFLGLLDALHETPEIQLVSTRHEGGAAFMAEAVGKLTGVPAVCMGTRGVGSANLAIGVHTAYQDSTPLLALVGQVETEFRHREALQEVELAPFFAQITKWAVEAPTGARLPEIVGEAYRRSVTGRPGPVAIALRGDILDEEAPADLPPPTATPAATPRPEDVDATLALLAGAERPLIIAGGGVLRAGATDLLVRLAERLGLPVVTGFRRHDAFPNDHPLYLGPLSFGAAATVAERARAADVVLALGTRLSEITTLGYTIPGPGATLIHADIAPEVLGQTFPARIAIAADAATVVSTLLAAAGTGAAEPERAAANAEDRARFEAAALPPTRSTVAELVDPALVVAELQRQLPPEAILTSDAGNFWGWFARHFRFRQPGTFLGPTSGAMGYAVPAAVAAALVTGNRRPVVALVGDGGFMMTGNELAVAAQLGLKVVCLVFNNALYGTIRLHQERTYPRRVAGTELWSPDFVRYAEAFGGLGIRVERNEEIGDALAAALAHPGIAVVEVAVSRETIAIGQSLSRVGAG</sequence>
<dbReference type="Pfam" id="PF00205">
    <property type="entry name" value="TPP_enzyme_M"/>
    <property type="match status" value="1"/>
</dbReference>
<feature type="domain" description="Thiamine pyrophosphate enzyme TPP-binding" evidence="5">
    <location>
        <begin position="387"/>
        <end position="534"/>
    </location>
</feature>
<dbReference type="EMBL" id="CADCWF010000357">
    <property type="protein sequence ID" value="CAA9582758.1"/>
    <property type="molecule type" value="Genomic_DNA"/>
</dbReference>
<dbReference type="GO" id="GO:0030976">
    <property type="term" value="F:thiamine pyrophosphate binding"/>
    <property type="evidence" value="ECO:0007669"/>
    <property type="project" value="InterPro"/>
</dbReference>
<dbReference type="PANTHER" id="PTHR18968:SF120">
    <property type="entry name" value="ACETOLACTATE SYNTHASE LARGE SUBUNIT"/>
    <property type="match status" value="1"/>
</dbReference>
<evidence type="ECO:0000259" key="5">
    <source>
        <dbReference type="Pfam" id="PF02775"/>
    </source>
</evidence>